<feature type="compositionally biased region" description="Basic and acidic residues" evidence="1">
    <location>
        <begin position="1"/>
        <end position="16"/>
    </location>
</feature>
<feature type="region of interest" description="Disordered" evidence="1">
    <location>
        <begin position="1"/>
        <end position="28"/>
    </location>
</feature>
<accession>A0A383C0D9</accession>
<proteinExistence type="predicted"/>
<evidence type="ECO:0000313" key="2">
    <source>
        <dbReference type="EMBL" id="SVE25539.1"/>
    </source>
</evidence>
<organism evidence="2">
    <name type="scientific">marine metagenome</name>
    <dbReference type="NCBI Taxonomy" id="408172"/>
    <lineage>
        <taxon>unclassified sequences</taxon>
        <taxon>metagenomes</taxon>
        <taxon>ecological metagenomes</taxon>
    </lineage>
</organism>
<reference evidence="2" key="1">
    <citation type="submission" date="2018-05" db="EMBL/GenBank/DDBJ databases">
        <authorList>
            <person name="Lanie J.A."/>
            <person name="Ng W.-L."/>
            <person name="Kazmierczak K.M."/>
            <person name="Andrzejewski T.M."/>
            <person name="Davidsen T.M."/>
            <person name="Wayne K.J."/>
            <person name="Tettelin H."/>
            <person name="Glass J.I."/>
            <person name="Rusch D."/>
            <person name="Podicherti R."/>
            <person name="Tsui H.-C.T."/>
            <person name="Winkler M.E."/>
        </authorList>
    </citation>
    <scope>NUCLEOTIDE SEQUENCE</scope>
</reference>
<feature type="compositionally biased region" description="Gly residues" evidence="1">
    <location>
        <begin position="19"/>
        <end position="28"/>
    </location>
</feature>
<dbReference type="AlphaFoldDB" id="A0A383C0D9"/>
<dbReference type="EMBL" id="UINC01204693">
    <property type="protein sequence ID" value="SVE25539.1"/>
    <property type="molecule type" value="Genomic_DNA"/>
</dbReference>
<feature type="non-terminal residue" evidence="2">
    <location>
        <position position="1"/>
    </location>
</feature>
<evidence type="ECO:0000256" key="1">
    <source>
        <dbReference type="SAM" id="MobiDB-lite"/>
    </source>
</evidence>
<protein>
    <submittedName>
        <fullName evidence="2">Uncharacterized protein</fullName>
    </submittedName>
</protein>
<sequence>RRQDFRSKRQGGDQRKGGNRGGGGRGRR</sequence>
<name>A0A383C0D9_9ZZZZ</name>
<gene>
    <name evidence="2" type="ORF">METZ01_LOCUS478393</name>
</gene>